<evidence type="ECO:0000256" key="1">
    <source>
        <dbReference type="SAM" id="SignalP"/>
    </source>
</evidence>
<comment type="caution">
    <text evidence="2">The sequence shown here is derived from an EMBL/GenBank/DDBJ whole genome shotgun (WGS) entry which is preliminary data.</text>
</comment>
<dbReference type="AlphaFoldDB" id="A0A8H3WC49"/>
<feature type="chain" id="PRO_5034995334" description="Mold-specific m46 protein" evidence="1">
    <location>
        <begin position="22"/>
        <end position="123"/>
    </location>
</feature>
<sequence>MRFSAPLTALFLAMTVQAGVAQSEGPVALAERSDDVDTLEAAVEKREGISLEKKACKYNGCKCNSRGKQLTVCGNCYWANTGTWVVTAKRVNNHIYECSPSGNCCDYGVGSDCGKAGARCIKN</sequence>
<keyword evidence="3" id="KW-1185">Reference proteome</keyword>
<evidence type="ECO:0000313" key="2">
    <source>
        <dbReference type="EMBL" id="KAF0321918.1"/>
    </source>
</evidence>
<accession>A0A8H3WC49</accession>
<keyword evidence="1" id="KW-0732">Signal</keyword>
<gene>
    <name evidence="2" type="ORF">GQ607_010851</name>
</gene>
<proteinExistence type="predicted"/>
<reference evidence="2 3" key="1">
    <citation type="submission" date="2019-12" db="EMBL/GenBank/DDBJ databases">
        <title>A genome sequence resource for the geographically widespread anthracnose pathogen Colletotrichum asianum.</title>
        <authorList>
            <person name="Meng Y."/>
        </authorList>
    </citation>
    <scope>NUCLEOTIDE SEQUENCE [LARGE SCALE GENOMIC DNA]</scope>
    <source>
        <strain evidence="2 3">ICMP 18580</strain>
    </source>
</reference>
<dbReference type="OrthoDB" id="5394791at2759"/>
<organism evidence="2 3">
    <name type="scientific">Colletotrichum asianum</name>
    <dbReference type="NCBI Taxonomy" id="702518"/>
    <lineage>
        <taxon>Eukaryota</taxon>
        <taxon>Fungi</taxon>
        <taxon>Dikarya</taxon>
        <taxon>Ascomycota</taxon>
        <taxon>Pezizomycotina</taxon>
        <taxon>Sordariomycetes</taxon>
        <taxon>Hypocreomycetidae</taxon>
        <taxon>Glomerellales</taxon>
        <taxon>Glomerellaceae</taxon>
        <taxon>Colletotrichum</taxon>
        <taxon>Colletotrichum gloeosporioides species complex</taxon>
    </lineage>
</organism>
<feature type="signal peptide" evidence="1">
    <location>
        <begin position="1"/>
        <end position="21"/>
    </location>
</feature>
<name>A0A8H3WC49_9PEZI</name>
<dbReference type="EMBL" id="WOWK01000066">
    <property type="protein sequence ID" value="KAF0321918.1"/>
    <property type="molecule type" value="Genomic_DNA"/>
</dbReference>
<evidence type="ECO:0008006" key="4">
    <source>
        <dbReference type="Google" id="ProtNLM"/>
    </source>
</evidence>
<evidence type="ECO:0000313" key="3">
    <source>
        <dbReference type="Proteomes" id="UP000434172"/>
    </source>
</evidence>
<protein>
    <recommendedName>
        <fullName evidence="4">Mold-specific m46 protein</fullName>
    </recommendedName>
</protein>
<dbReference type="Proteomes" id="UP000434172">
    <property type="component" value="Unassembled WGS sequence"/>
</dbReference>